<keyword evidence="2 7" id="KW-0479">Metal-binding</keyword>
<keyword evidence="1 7" id="KW-0645">Protease</keyword>
<comment type="cofactor">
    <cofactor evidence="7">
        <name>Zn(2+)</name>
        <dbReference type="ChEBI" id="CHEBI:29105"/>
    </cofactor>
    <text evidence="7">Binds 1 zinc ion per subunit.</text>
</comment>
<dbReference type="AlphaFoldDB" id="A0A090MZ35"/>
<organism evidence="9">
    <name type="scientific">Strongyloides ratti</name>
    <name type="common">Parasitic roundworm</name>
    <dbReference type="NCBI Taxonomy" id="34506"/>
    <lineage>
        <taxon>Eukaryota</taxon>
        <taxon>Metazoa</taxon>
        <taxon>Ecdysozoa</taxon>
        <taxon>Nematoda</taxon>
        <taxon>Chromadorea</taxon>
        <taxon>Rhabditida</taxon>
        <taxon>Tylenchina</taxon>
        <taxon>Panagrolaimomorpha</taxon>
        <taxon>Strongyloidoidea</taxon>
        <taxon>Strongyloididae</taxon>
        <taxon>Strongyloides</taxon>
    </lineage>
</organism>
<evidence type="ECO:0000256" key="6">
    <source>
        <dbReference type="PROSITE-ProRule" id="PRU01211"/>
    </source>
</evidence>
<sequence>MFCSLKKQFEISWQELIIENECLCLGGITHMILRTLGIIYQHWWINRDTFKKLFPENIAVEYMEDFQILPKSKIIHLSLPYEYGSVMHFGMQTGSTNRGCTLMSKDHLYENTVGQQEVLTFNDIKTLNFYYCSNICKYTLICKNNGYQDPNDCG</sequence>
<dbReference type="OMA" id="LIIENEC"/>
<evidence type="ECO:0000256" key="7">
    <source>
        <dbReference type="RuleBase" id="RU361183"/>
    </source>
</evidence>
<protein>
    <recommendedName>
        <fullName evidence="7">Metalloendopeptidase</fullName>
        <ecNumber evidence="7">3.4.24.-</ecNumber>
    </recommendedName>
</protein>
<dbReference type="InterPro" id="IPR001506">
    <property type="entry name" value="Peptidase_M12A"/>
</dbReference>
<dbReference type="SUPFAM" id="SSF55486">
    <property type="entry name" value="Metalloproteases ('zincins'), catalytic domain"/>
    <property type="match status" value="1"/>
</dbReference>
<keyword evidence="3 7" id="KW-0378">Hydrolase</keyword>
<dbReference type="InterPro" id="IPR024079">
    <property type="entry name" value="MetalloPept_cat_dom_sf"/>
</dbReference>
<dbReference type="Proteomes" id="UP000035682">
    <property type="component" value="Unplaced"/>
</dbReference>
<dbReference type="WBParaSite" id="SRAE_2000290200.1">
    <property type="protein sequence ID" value="SRAE_2000290200.1"/>
    <property type="gene ID" value="WBGene00263118"/>
</dbReference>
<dbReference type="PANTHER" id="PTHR10127">
    <property type="entry name" value="DISCOIDIN, CUB, EGF, LAMININ , AND ZINC METALLOPROTEASE DOMAIN CONTAINING"/>
    <property type="match status" value="1"/>
</dbReference>
<gene>
    <name evidence="9 11 12" type="ORF">SRAE_2000290200</name>
</gene>
<accession>A0A090MZ35</accession>
<evidence type="ECO:0000313" key="10">
    <source>
        <dbReference type="Proteomes" id="UP000035682"/>
    </source>
</evidence>
<dbReference type="GO" id="GO:0004222">
    <property type="term" value="F:metalloendopeptidase activity"/>
    <property type="evidence" value="ECO:0007669"/>
    <property type="project" value="UniProtKB-UniRule"/>
</dbReference>
<dbReference type="GeneID" id="36380611"/>
<dbReference type="PRINTS" id="PR00480">
    <property type="entry name" value="ASTACIN"/>
</dbReference>
<dbReference type="WormBase" id="SRAE_2000290200">
    <property type="protein sequence ID" value="SRP02147"/>
    <property type="gene ID" value="WBGene00263118"/>
</dbReference>
<dbReference type="EC" id="3.4.24.-" evidence="7"/>
<feature type="domain" description="Peptidase M12A" evidence="8">
    <location>
        <begin position="1"/>
        <end position="133"/>
    </location>
</feature>
<reference evidence="9 10" key="1">
    <citation type="submission" date="2014-09" db="EMBL/GenBank/DDBJ databases">
        <authorList>
            <person name="Martin A.A."/>
        </authorList>
    </citation>
    <scope>NUCLEOTIDE SEQUENCE</scope>
    <source>
        <strain evidence="10">ED321</strain>
        <strain evidence="9">ED321 Heterogonic</strain>
    </source>
</reference>
<dbReference type="Pfam" id="PF01400">
    <property type="entry name" value="Astacin"/>
    <property type="match status" value="1"/>
</dbReference>
<keyword evidence="5 7" id="KW-0482">Metalloprotease</keyword>
<dbReference type="GO" id="GO:0006508">
    <property type="term" value="P:proteolysis"/>
    <property type="evidence" value="ECO:0007669"/>
    <property type="project" value="UniProtKB-KW"/>
</dbReference>
<evidence type="ECO:0000256" key="3">
    <source>
        <dbReference type="ARBA" id="ARBA00022801"/>
    </source>
</evidence>
<comment type="caution">
    <text evidence="6">Lacks conserved residue(s) required for the propagation of feature annotation.</text>
</comment>
<dbReference type="EMBL" id="LN609529">
    <property type="protein sequence ID" value="CEF68244.1"/>
    <property type="molecule type" value="Genomic_DNA"/>
</dbReference>
<evidence type="ECO:0000256" key="5">
    <source>
        <dbReference type="ARBA" id="ARBA00023049"/>
    </source>
</evidence>
<keyword evidence="4 7" id="KW-0862">Zinc</keyword>
<dbReference type="RefSeq" id="XP_024507444.1">
    <property type="nucleotide sequence ID" value="XM_024654027.1"/>
</dbReference>
<evidence type="ECO:0000313" key="11">
    <source>
        <dbReference type="WBParaSite" id="SRAE_2000290200.1"/>
    </source>
</evidence>
<dbReference type="STRING" id="34506.A0A090MZ35"/>
<evidence type="ECO:0000259" key="8">
    <source>
        <dbReference type="PROSITE" id="PS51864"/>
    </source>
</evidence>
<dbReference type="GO" id="GO:0046872">
    <property type="term" value="F:metal ion binding"/>
    <property type="evidence" value="ECO:0007669"/>
    <property type="project" value="UniProtKB-KW"/>
</dbReference>
<dbReference type="Gene3D" id="3.40.390.10">
    <property type="entry name" value="Collagenase (Catalytic Domain)"/>
    <property type="match status" value="1"/>
</dbReference>
<evidence type="ECO:0000256" key="1">
    <source>
        <dbReference type="ARBA" id="ARBA00022670"/>
    </source>
</evidence>
<dbReference type="PANTHER" id="PTHR10127:SF780">
    <property type="entry name" value="METALLOENDOPEPTIDASE"/>
    <property type="match status" value="1"/>
</dbReference>
<name>A0A090MZ35_STRRB</name>
<proteinExistence type="predicted"/>
<dbReference type="PROSITE" id="PS51864">
    <property type="entry name" value="ASTACIN"/>
    <property type="match status" value="1"/>
</dbReference>
<reference evidence="11" key="2">
    <citation type="submission" date="2020-12" db="UniProtKB">
        <authorList>
            <consortium name="WormBaseParasite"/>
        </authorList>
    </citation>
    <scope>IDENTIFICATION</scope>
</reference>
<evidence type="ECO:0000256" key="4">
    <source>
        <dbReference type="ARBA" id="ARBA00022833"/>
    </source>
</evidence>
<evidence type="ECO:0000313" key="12">
    <source>
        <dbReference type="WormBase" id="SRAE_2000290200"/>
    </source>
</evidence>
<evidence type="ECO:0000313" key="9">
    <source>
        <dbReference type="EMBL" id="CEF68244.1"/>
    </source>
</evidence>
<dbReference type="CTD" id="36380611"/>
<keyword evidence="10" id="KW-1185">Reference proteome</keyword>
<evidence type="ECO:0000256" key="2">
    <source>
        <dbReference type="ARBA" id="ARBA00022723"/>
    </source>
</evidence>
<dbReference type="OrthoDB" id="5848243at2759"/>